<keyword evidence="11" id="KW-0966">Cell projection</keyword>
<feature type="region of interest" description="Disordered" evidence="9">
    <location>
        <begin position="1"/>
        <end position="42"/>
    </location>
</feature>
<evidence type="ECO:0000256" key="3">
    <source>
        <dbReference type="ARBA" id="ARBA00022491"/>
    </source>
</evidence>
<feature type="domain" description="Anti-sigma-28 factor FlgM C-terminal" evidence="10">
    <location>
        <begin position="49"/>
        <end position="83"/>
    </location>
</feature>
<accession>A0ABY4X9W6</accession>
<dbReference type="InterPro" id="IPR007412">
    <property type="entry name" value="FlgM"/>
</dbReference>
<evidence type="ECO:0000256" key="5">
    <source>
        <dbReference type="ARBA" id="ARBA00023015"/>
    </source>
</evidence>
<sequence length="92" mass="8704">MINGIGASGSGLIGGQTGLGQTARAGGAAAPGATPAEHGPATTIHRLAAEGAPIAQDRVAALRAAIRGGTYKADAGQIADKMIASDLGGVAS</sequence>
<keyword evidence="11" id="KW-0969">Cilium</keyword>
<evidence type="ECO:0000313" key="12">
    <source>
        <dbReference type="Proteomes" id="UP001056937"/>
    </source>
</evidence>
<feature type="compositionally biased region" description="Gly residues" evidence="9">
    <location>
        <begin position="1"/>
        <end position="18"/>
    </location>
</feature>
<evidence type="ECO:0000256" key="2">
    <source>
        <dbReference type="ARBA" id="ARBA00017823"/>
    </source>
</evidence>
<dbReference type="InterPro" id="IPR035890">
    <property type="entry name" value="Anti-sigma-28_factor_FlgM_sf"/>
</dbReference>
<reference evidence="11" key="1">
    <citation type="journal article" date="2022" name="Toxins">
        <title>Genomic Analysis of Sphingopyxis sp. USTB-05 for Biodegrading Cyanobacterial Hepatotoxins.</title>
        <authorList>
            <person name="Liu C."/>
            <person name="Xu Q."/>
            <person name="Zhao Z."/>
            <person name="Zhang H."/>
            <person name="Liu X."/>
            <person name="Yin C."/>
            <person name="Liu Y."/>
            <person name="Yan H."/>
        </authorList>
    </citation>
    <scope>NUCLEOTIDE SEQUENCE</scope>
    <source>
        <strain evidence="11">NBD5</strain>
    </source>
</reference>
<evidence type="ECO:0000313" key="11">
    <source>
        <dbReference type="EMBL" id="USI73732.1"/>
    </source>
</evidence>
<evidence type="ECO:0000256" key="7">
    <source>
        <dbReference type="ARBA" id="ARBA00024739"/>
    </source>
</evidence>
<proteinExistence type="inferred from homology"/>
<gene>
    <name evidence="11" type="primary">flgM</name>
    <name evidence="11" type="ORF">LHA26_04480</name>
</gene>
<comment type="function">
    <text evidence="7">Responsible for the coupling of flagellin expression to flagellar assembly by preventing expression of the flagellin genes when a component of the middle class of proteins is defective. It negatively regulates flagellar genes by inhibiting the activity of FliA by directly binding to FliA.</text>
</comment>
<protein>
    <recommendedName>
        <fullName evidence="2">Negative regulator of flagellin synthesis</fullName>
    </recommendedName>
    <alternativeName>
        <fullName evidence="8">Anti-sigma-28 factor</fullName>
    </alternativeName>
</protein>
<dbReference type="EMBL" id="CP084930">
    <property type="protein sequence ID" value="USI73732.1"/>
    <property type="molecule type" value="Genomic_DNA"/>
</dbReference>
<dbReference type="Pfam" id="PF04316">
    <property type="entry name" value="FlgM"/>
    <property type="match status" value="1"/>
</dbReference>
<dbReference type="InterPro" id="IPR031316">
    <property type="entry name" value="FlgM_C"/>
</dbReference>
<organism evidence="11 12">
    <name type="scientific">Sphingomonas morindae</name>
    <dbReference type="NCBI Taxonomy" id="1541170"/>
    <lineage>
        <taxon>Bacteria</taxon>
        <taxon>Pseudomonadati</taxon>
        <taxon>Pseudomonadota</taxon>
        <taxon>Alphaproteobacteria</taxon>
        <taxon>Sphingomonadales</taxon>
        <taxon>Sphingomonadaceae</taxon>
        <taxon>Sphingomonas</taxon>
    </lineage>
</organism>
<comment type="similarity">
    <text evidence="1">Belongs to the FlgM family.</text>
</comment>
<keyword evidence="3" id="KW-0678">Repressor</keyword>
<feature type="compositionally biased region" description="Low complexity" evidence="9">
    <location>
        <begin position="19"/>
        <end position="42"/>
    </location>
</feature>
<dbReference type="RefSeq" id="WP_252167538.1">
    <property type="nucleotide sequence ID" value="NZ_CP084930.1"/>
</dbReference>
<keyword evidence="6" id="KW-0804">Transcription</keyword>
<dbReference type="SUPFAM" id="SSF101498">
    <property type="entry name" value="Anti-sigma factor FlgM"/>
    <property type="match status" value="1"/>
</dbReference>
<keyword evidence="4" id="KW-1005">Bacterial flagellum biogenesis</keyword>
<evidence type="ECO:0000256" key="1">
    <source>
        <dbReference type="ARBA" id="ARBA00005322"/>
    </source>
</evidence>
<evidence type="ECO:0000256" key="6">
    <source>
        <dbReference type="ARBA" id="ARBA00023163"/>
    </source>
</evidence>
<evidence type="ECO:0000256" key="9">
    <source>
        <dbReference type="SAM" id="MobiDB-lite"/>
    </source>
</evidence>
<name>A0ABY4X9W6_9SPHN</name>
<keyword evidence="12" id="KW-1185">Reference proteome</keyword>
<dbReference type="Proteomes" id="UP001056937">
    <property type="component" value="Chromosome 1"/>
</dbReference>
<keyword evidence="11" id="KW-0282">Flagellum</keyword>
<evidence type="ECO:0000256" key="8">
    <source>
        <dbReference type="ARBA" id="ARBA00030117"/>
    </source>
</evidence>
<keyword evidence="5" id="KW-0805">Transcription regulation</keyword>
<evidence type="ECO:0000256" key="4">
    <source>
        <dbReference type="ARBA" id="ARBA00022795"/>
    </source>
</evidence>
<dbReference type="NCBIfam" id="TIGR03824">
    <property type="entry name" value="FlgM_jcvi"/>
    <property type="match status" value="1"/>
</dbReference>
<evidence type="ECO:0000259" key="10">
    <source>
        <dbReference type="Pfam" id="PF04316"/>
    </source>
</evidence>